<proteinExistence type="predicted"/>
<evidence type="ECO:0000313" key="3">
    <source>
        <dbReference type="Proteomes" id="UP001201812"/>
    </source>
</evidence>
<reference evidence="2" key="1">
    <citation type="submission" date="2022-01" db="EMBL/GenBank/DDBJ databases">
        <title>Genome Sequence Resource for Two Populations of Ditylenchus destructor, the Migratory Endoparasitic Phytonematode.</title>
        <authorList>
            <person name="Zhang H."/>
            <person name="Lin R."/>
            <person name="Xie B."/>
        </authorList>
    </citation>
    <scope>NUCLEOTIDE SEQUENCE</scope>
    <source>
        <strain evidence="2">BazhouSP</strain>
    </source>
</reference>
<dbReference type="AlphaFoldDB" id="A0AAD4N0J8"/>
<dbReference type="EMBL" id="JAKKPZ010000019">
    <property type="protein sequence ID" value="KAI1712263.1"/>
    <property type="molecule type" value="Genomic_DNA"/>
</dbReference>
<evidence type="ECO:0000313" key="2">
    <source>
        <dbReference type="EMBL" id="KAI1712263.1"/>
    </source>
</evidence>
<feature type="region of interest" description="Disordered" evidence="1">
    <location>
        <begin position="130"/>
        <end position="199"/>
    </location>
</feature>
<feature type="compositionally biased region" description="Polar residues" evidence="1">
    <location>
        <begin position="190"/>
        <end position="199"/>
    </location>
</feature>
<sequence length="199" mass="21338">MLAKNPIFPIRSPSLVRTWKRSKPATNIDATAQSLAPTRTKKVVTEGTSTDASPDKAPKAATTARGATPNANGTVDQGPKPPTTVGTAVGVGGEVIEKKNDKTNDEPKEPAKDGVTDIAAELMASAVIRRQREPSIKKKIGEGFYVTQSVADEDDTLNEYPDPEEEKSNDQQADDSPKETGKQQKKRNKTSIGPSKNKK</sequence>
<dbReference type="Proteomes" id="UP001201812">
    <property type="component" value="Unassembled WGS sequence"/>
</dbReference>
<protein>
    <submittedName>
        <fullName evidence="2">Uncharacterized protein</fullName>
    </submittedName>
</protein>
<feature type="compositionally biased region" description="Polar residues" evidence="1">
    <location>
        <begin position="24"/>
        <end position="37"/>
    </location>
</feature>
<accession>A0AAD4N0J8</accession>
<feature type="compositionally biased region" description="Basic and acidic residues" evidence="1">
    <location>
        <begin position="130"/>
        <end position="141"/>
    </location>
</feature>
<feature type="compositionally biased region" description="Acidic residues" evidence="1">
    <location>
        <begin position="151"/>
        <end position="167"/>
    </location>
</feature>
<feature type="region of interest" description="Disordered" evidence="1">
    <location>
        <begin position="20"/>
        <end position="117"/>
    </location>
</feature>
<keyword evidence="3" id="KW-1185">Reference proteome</keyword>
<comment type="caution">
    <text evidence="2">The sequence shown here is derived from an EMBL/GenBank/DDBJ whole genome shotgun (WGS) entry which is preliminary data.</text>
</comment>
<name>A0AAD4N0J8_9BILA</name>
<gene>
    <name evidence="2" type="ORF">DdX_09815</name>
</gene>
<evidence type="ECO:0000256" key="1">
    <source>
        <dbReference type="SAM" id="MobiDB-lite"/>
    </source>
</evidence>
<feature type="compositionally biased region" description="Basic and acidic residues" evidence="1">
    <location>
        <begin position="95"/>
        <end position="115"/>
    </location>
</feature>
<organism evidence="2 3">
    <name type="scientific">Ditylenchus destructor</name>
    <dbReference type="NCBI Taxonomy" id="166010"/>
    <lineage>
        <taxon>Eukaryota</taxon>
        <taxon>Metazoa</taxon>
        <taxon>Ecdysozoa</taxon>
        <taxon>Nematoda</taxon>
        <taxon>Chromadorea</taxon>
        <taxon>Rhabditida</taxon>
        <taxon>Tylenchina</taxon>
        <taxon>Tylenchomorpha</taxon>
        <taxon>Sphaerularioidea</taxon>
        <taxon>Anguinidae</taxon>
        <taxon>Anguininae</taxon>
        <taxon>Ditylenchus</taxon>
    </lineage>
</organism>